<evidence type="ECO:0000256" key="5">
    <source>
        <dbReference type="ARBA" id="ARBA00022723"/>
    </source>
</evidence>
<comment type="cofactor">
    <cofactor evidence="1">
        <name>Mg(2+)</name>
        <dbReference type="ChEBI" id="CHEBI:18420"/>
    </cofactor>
</comment>
<keyword evidence="7" id="KW-0067">ATP-binding</keyword>
<gene>
    <name evidence="11" type="ORF">PEVE_00005946</name>
</gene>
<dbReference type="EMBL" id="CALNXI010001383">
    <property type="protein sequence ID" value="CAH3167171.1"/>
    <property type="molecule type" value="Genomic_DNA"/>
</dbReference>
<dbReference type="Pfam" id="PF03281">
    <property type="entry name" value="Mab-21"/>
    <property type="match status" value="2"/>
</dbReference>
<dbReference type="Proteomes" id="UP001159427">
    <property type="component" value="Unassembled WGS sequence"/>
</dbReference>
<evidence type="ECO:0000256" key="4">
    <source>
        <dbReference type="ARBA" id="ARBA00022695"/>
    </source>
</evidence>
<reference evidence="11 12" key="1">
    <citation type="submission" date="2022-05" db="EMBL/GenBank/DDBJ databases">
        <authorList>
            <consortium name="Genoscope - CEA"/>
            <person name="William W."/>
        </authorList>
    </citation>
    <scope>NUCLEOTIDE SEQUENCE [LARGE SCALE GENOMIC DNA]</scope>
</reference>
<dbReference type="Gene3D" id="3.30.460.90">
    <property type="match status" value="2"/>
</dbReference>
<evidence type="ECO:0000313" key="12">
    <source>
        <dbReference type="Proteomes" id="UP001159427"/>
    </source>
</evidence>
<keyword evidence="5" id="KW-0479">Metal-binding</keyword>
<keyword evidence="3" id="KW-0808">Transferase</keyword>
<dbReference type="InterPro" id="IPR046906">
    <property type="entry name" value="Mab-21_HhH/H2TH-like"/>
</dbReference>
<accession>A0ABN8QNA6</accession>
<dbReference type="SMART" id="SM01265">
    <property type="entry name" value="Mab-21"/>
    <property type="match status" value="3"/>
</dbReference>
<feature type="domain" description="Mab-21-like HhH/H2TH-like" evidence="10">
    <location>
        <begin position="230"/>
        <end position="325"/>
    </location>
</feature>
<sequence>MTKNLRRYSAKNVKFSEADLTFSRHLVKEYVEDKIMEYCRMKSSLPILRLEYTGSVYERLKTEAPDEVDVMVVLKTSSPWLWGDPEVMVEDNDEVPGFVRLKAREDSKLRDYADSDGNISSQRLLDRWWYSLVVRAVNDYEKSCRNSDIEMVVRYHRPAVQLDITKNGTSETTLSVDLVPCFQAGSDQNYYVAKPYRGRRYVSDPDLLWRQSFSLKEKALLRDMDRDGGCRHELFRIVKTIINRERSSLGQLESYHLKTAFMHYMTENPSDWNNYSSLGRHFHGFLQHLQRFLQKGNLPHYWLPGINLLEDINSVVVNNMACRIKRILNSETNYYVAKPYRGRRYVSDPDLLWRQSFSLKEKALLRDMDRDGGCRHELFRIVKTIINRERSSLGQLESYHLKTAFMHYMTENPSDWNNYSSLGRHFHGFLQHLQRFLQKGNLPHYWLPGINLLEDINSVVVNNMACRIKRILNSETVMNEILEQFSVRQRVVYLFIYLLDKRDPLTKKLRDFSVKNVKITNEDMVRSRSLVQEVIEKQVMSYCERNSLIPILRREYTGSVYEGLKTEKADEVDVMVVLKITRQEVIVEGGRGIPGYARLKAQESSILRRYSSAEGYIIPERLRNGWFHSLVVQAVNAFHSLSCSDFRLEVRYHGPATQIDITRKRTNEMLLSVDLVPCFHIGAEEYFVAKPYTGMTRTSHPELLWRQSFSLKEKGKLQHMDTDGGCRHELLRIVKTIVKRERTSLAALQSYHLKTAFMHFMRDSYGWNAQNSLGEKFFAFLRELQTHLERGNLPHFWLPGVDLLEGINPSVIEQMANRLKRILNSQTELDKILV</sequence>
<feature type="domain" description="Mab-21-like nucleotidyltransferase" evidence="9">
    <location>
        <begin position="561"/>
        <end position="718"/>
    </location>
</feature>
<dbReference type="InterPro" id="IPR046903">
    <property type="entry name" value="Mab-21-like_nuc_Trfase"/>
</dbReference>
<name>A0ABN8QNA6_9CNID</name>
<dbReference type="Pfam" id="PF20266">
    <property type="entry name" value="Mab-21_C"/>
    <property type="match status" value="3"/>
</dbReference>
<evidence type="ECO:0000256" key="6">
    <source>
        <dbReference type="ARBA" id="ARBA00022741"/>
    </source>
</evidence>
<evidence type="ECO:0000313" key="11">
    <source>
        <dbReference type="EMBL" id="CAH3167171.1"/>
    </source>
</evidence>
<feature type="domain" description="Mab-21-like HhH/H2TH-like" evidence="10">
    <location>
        <begin position="726"/>
        <end position="820"/>
    </location>
</feature>
<evidence type="ECO:0000256" key="1">
    <source>
        <dbReference type="ARBA" id="ARBA00001946"/>
    </source>
</evidence>
<keyword evidence="4" id="KW-0548">Nucleotidyltransferase</keyword>
<comment type="caution">
    <text evidence="11">The sequence shown here is derived from an EMBL/GenBank/DDBJ whole genome shotgun (WGS) entry which is preliminary data.</text>
</comment>
<keyword evidence="8" id="KW-0460">Magnesium</keyword>
<keyword evidence="6" id="KW-0547">Nucleotide-binding</keyword>
<comment type="similarity">
    <text evidence="2">Belongs to the mab-21 family.</text>
</comment>
<evidence type="ECO:0000256" key="8">
    <source>
        <dbReference type="ARBA" id="ARBA00022842"/>
    </source>
</evidence>
<proteinExistence type="inferred from homology"/>
<evidence type="ECO:0000259" key="10">
    <source>
        <dbReference type="Pfam" id="PF20266"/>
    </source>
</evidence>
<evidence type="ECO:0000259" key="9">
    <source>
        <dbReference type="Pfam" id="PF03281"/>
    </source>
</evidence>
<evidence type="ECO:0000256" key="3">
    <source>
        <dbReference type="ARBA" id="ARBA00022679"/>
    </source>
</evidence>
<feature type="domain" description="Mab-21-like HhH/H2TH-like" evidence="10">
    <location>
        <begin position="374"/>
        <end position="469"/>
    </location>
</feature>
<keyword evidence="12" id="KW-1185">Reference proteome</keyword>
<dbReference type="InterPro" id="IPR024810">
    <property type="entry name" value="MAB21L/cGLR"/>
</dbReference>
<organism evidence="11 12">
    <name type="scientific">Porites evermanni</name>
    <dbReference type="NCBI Taxonomy" id="104178"/>
    <lineage>
        <taxon>Eukaryota</taxon>
        <taxon>Metazoa</taxon>
        <taxon>Cnidaria</taxon>
        <taxon>Anthozoa</taxon>
        <taxon>Hexacorallia</taxon>
        <taxon>Scleractinia</taxon>
        <taxon>Fungiina</taxon>
        <taxon>Poritidae</taxon>
        <taxon>Porites</taxon>
    </lineage>
</organism>
<feature type="domain" description="Mab-21-like nucleotidyltransferase" evidence="9">
    <location>
        <begin position="57"/>
        <end position="222"/>
    </location>
</feature>
<protein>
    <submittedName>
        <fullName evidence="11">Uncharacterized protein</fullName>
    </submittedName>
</protein>
<evidence type="ECO:0000256" key="2">
    <source>
        <dbReference type="ARBA" id="ARBA00008307"/>
    </source>
</evidence>
<dbReference type="PANTHER" id="PTHR10656">
    <property type="entry name" value="CELL FATE DETERMINING PROTEIN MAB21-RELATED"/>
    <property type="match status" value="1"/>
</dbReference>
<dbReference type="PANTHER" id="PTHR10656:SF42">
    <property type="entry name" value="CYCLIC GMP-AMP SYNTHASE-LIKE PROTEIN-RELATED"/>
    <property type="match status" value="1"/>
</dbReference>
<dbReference type="Gene3D" id="1.10.1410.40">
    <property type="match status" value="3"/>
</dbReference>
<evidence type="ECO:0000256" key="7">
    <source>
        <dbReference type="ARBA" id="ARBA00022840"/>
    </source>
</evidence>